<evidence type="ECO:0000256" key="2">
    <source>
        <dbReference type="ARBA" id="ARBA00023172"/>
    </source>
</evidence>
<dbReference type="GO" id="GO:0015074">
    <property type="term" value="P:DNA integration"/>
    <property type="evidence" value="ECO:0007669"/>
    <property type="project" value="UniProtKB-KW"/>
</dbReference>
<dbReference type="InterPro" id="IPR011010">
    <property type="entry name" value="DNA_brk_join_enz"/>
</dbReference>
<dbReference type="Gene3D" id="1.10.443.10">
    <property type="entry name" value="Intergrase catalytic core"/>
    <property type="match status" value="1"/>
</dbReference>
<evidence type="ECO:0000256" key="1">
    <source>
        <dbReference type="ARBA" id="ARBA00022908"/>
    </source>
</evidence>
<dbReference type="GO" id="GO:0006310">
    <property type="term" value="P:DNA recombination"/>
    <property type="evidence" value="ECO:0007669"/>
    <property type="project" value="UniProtKB-KW"/>
</dbReference>
<evidence type="ECO:0000313" key="5">
    <source>
        <dbReference type="Proteomes" id="UP000071859"/>
    </source>
</evidence>
<dbReference type="InterPro" id="IPR002104">
    <property type="entry name" value="Integrase_catalytic"/>
</dbReference>
<comment type="caution">
    <text evidence="4">The sequence shown here is derived from an EMBL/GenBank/DDBJ whole genome shotgun (WGS) entry which is preliminary data.</text>
</comment>
<gene>
    <name evidence="4" type="ORF">AWB78_08310</name>
</gene>
<dbReference type="EMBL" id="FCOX02000145">
    <property type="protein sequence ID" value="SAL06902.1"/>
    <property type="molecule type" value="Genomic_DNA"/>
</dbReference>
<keyword evidence="5" id="KW-1185">Reference proteome</keyword>
<dbReference type="GO" id="GO:0003677">
    <property type="term" value="F:DNA binding"/>
    <property type="evidence" value="ECO:0007669"/>
    <property type="project" value="InterPro"/>
</dbReference>
<name>A0A158EJ37_9BURK</name>
<dbReference type="AlphaFoldDB" id="A0A158EJ37"/>
<sequence>MSPHTSFQSFLGPDIEQFIVHKRSLGRRYDVEQKTLVLLDAYLLQKRIRRLSEVTPPLVDEFLLSRPRSRPRSYNHLRCTIGRFFSYLVDRGSLAATPLQSPPRRSRYDRAPYIFDTADARRLFALAKALPDNGSTIERGSTYFVLFAVLYGLGLRVGEACRLRIKDVDRERQLLIIRETKFYKSRLVPFGPKLEALLNEHVRRRQMDDARAVSDEAPLFSLRGGRPVSPGTVSQTFHALIPKLHLDIAPGVPNPHLHDLRHAFAVGVLTRWYRDGLDPQANLLALSTFMGHADVSSTSVYLSTTPALLEQANRRYEAFAAATLQEVISS</sequence>
<dbReference type="Pfam" id="PF00589">
    <property type="entry name" value="Phage_integrase"/>
    <property type="match status" value="1"/>
</dbReference>
<dbReference type="PROSITE" id="PS51898">
    <property type="entry name" value="TYR_RECOMBINASE"/>
    <property type="match status" value="1"/>
</dbReference>
<evidence type="ECO:0000259" key="3">
    <source>
        <dbReference type="PROSITE" id="PS51898"/>
    </source>
</evidence>
<dbReference type="InterPro" id="IPR013762">
    <property type="entry name" value="Integrase-like_cat_sf"/>
</dbReference>
<protein>
    <submittedName>
        <fullName evidence="4">Integrase family protein</fullName>
    </submittedName>
</protein>
<dbReference type="Proteomes" id="UP000071859">
    <property type="component" value="Unassembled WGS sequence"/>
</dbReference>
<feature type="domain" description="Tyr recombinase" evidence="3">
    <location>
        <begin position="110"/>
        <end position="314"/>
    </location>
</feature>
<dbReference type="InterPro" id="IPR050090">
    <property type="entry name" value="Tyrosine_recombinase_XerCD"/>
</dbReference>
<dbReference type="PANTHER" id="PTHR30349">
    <property type="entry name" value="PHAGE INTEGRASE-RELATED"/>
    <property type="match status" value="1"/>
</dbReference>
<dbReference type="SUPFAM" id="SSF56349">
    <property type="entry name" value="DNA breaking-rejoining enzymes"/>
    <property type="match status" value="1"/>
</dbReference>
<organism evidence="4 5">
    <name type="scientific">Caballeronia calidae</name>
    <dbReference type="NCBI Taxonomy" id="1777139"/>
    <lineage>
        <taxon>Bacteria</taxon>
        <taxon>Pseudomonadati</taxon>
        <taxon>Pseudomonadota</taxon>
        <taxon>Betaproteobacteria</taxon>
        <taxon>Burkholderiales</taxon>
        <taxon>Burkholderiaceae</taxon>
        <taxon>Caballeronia</taxon>
    </lineage>
</organism>
<dbReference type="PANTHER" id="PTHR30349:SF64">
    <property type="entry name" value="PROPHAGE INTEGRASE INTD-RELATED"/>
    <property type="match status" value="1"/>
</dbReference>
<evidence type="ECO:0000313" key="4">
    <source>
        <dbReference type="EMBL" id="SAL06902.1"/>
    </source>
</evidence>
<reference evidence="4" key="1">
    <citation type="submission" date="2016-01" db="EMBL/GenBank/DDBJ databases">
        <authorList>
            <person name="Peeters C."/>
        </authorList>
    </citation>
    <scope>NUCLEOTIDE SEQUENCE</scope>
    <source>
        <strain evidence="4">LMG 29321</strain>
    </source>
</reference>
<dbReference type="RefSeq" id="WP_062612733.1">
    <property type="nucleotide sequence ID" value="NZ_FCOX02000145.1"/>
</dbReference>
<accession>A0A158EJ37</accession>
<keyword evidence="1" id="KW-0229">DNA integration</keyword>
<proteinExistence type="predicted"/>
<dbReference type="OrthoDB" id="662444at2"/>
<keyword evidence="2" id="KW-0233">DNA recombination</keyword>